<dbReference type="InterPro" id="IPR003096">
    <property type="entry name" value="SM22_calponin"/>
</dbReference>
<reference evidence="2 3" key="1">
    <citation type="journal article" date="2023" name="Elife">
        <title>Identification of key yeast species and microbe-microbe interactions impacting larval growth of Drosophila in the wild.</title>
        <authorList>
            <person name="Mure A."/>
            <person name="Sugiura Y."/>
            <person name="Maeda R."/>
            <person name="Honda K."/>
            <person name="Sakurai N."/>
            <person name="Takahashi Y."/>
            <person name="Watada M."/>
            <person name="Katoh T."/>
            <person name="Gotoh A."/>
            <person name="Gotoh Y."/>
            <person name="Taniguchi I."/>
            <person name="Nakamura K."/>
            <person name="Hayashi T."/>
            <person name="Katayama T."/>
            <person name="Uemura T."/>
            <person name="Hattori Y."/>
        </authorList>
    </citation>
    <scope>NUCLEOTIDE SEQUENCE [LARGE SCALE GENOMIC DNA]</scope>
    <source>
        <strain evidence="2 3">PK-24</strain>
    </source>
</reference>
<dbReference type="AlphaFoldDB" id="A0AAV5QX84"/>
<accession>A0AAV5QX84</accession>
<dbReference type="GO" id="GO:0015629">
    <property type="term" value="C:actin cytoskeleton"/>
    <property type="evidence" value="ECO:0007669"/>
    <property type="project" value="TreeGrafter"/>
</dbReference>
<keyword evidence="3" id="KW-1185">Reference proteome</keyword>
<feature type="domain" description="Calponin-homology (CH)" evidence="1">
    <location>
        <begin position="25"/>
        <end position="135"/>
    </location>
</feature>
<dbReference type="Proteomes" id="UP001378960">
    <property type="component" value="Unassembled WGS sequence"/>
</dbReference>
<dbReference type="PANTHER" id="PTHR47385:SF14">
    <property type="entry name" value="TRANSGELIN"/>
    <property type="match status" value="1"/>
</dbReference>
<dbReference type="SUPFAM" id="SSF47576">
    <property type="entry name" value="Calponin-homology domain, CH-domain"/>
    <property type="match status" value="1"/>
</dbReference>
<dbReference type="Pfam" id="PF00307">
    <property type="entry name" value="CH"/>
    <property type="match status" value="1"/>
</dbReference>
<sequence length="203" mass="23353">MNEQEAQTNLDQDLKNSRFAKYNNPQLQKDVKNWILSVLADKIDNQVFLNTDLLDSLKDGTILCLLVNTIFGDDIIKYKSSKLAFVQMENIEKFLTFCKIKGVSQDELFQTIDLFEKNDPYQVLMSIQSFSRIVNKNFPNKYNFIGPNISKKHERPKIPNKPKHLMLGQGGVPWSSIEYGYMNGSNQTKEGVVFGGRRDIVHK</sequence>
<protein>
    <submittedName>
        <fullName evidence="2">Scp1 protein</fullName>
    </submittedName>
</protein>
<comment type="caution">
    <text evidence="2">The sequence shown here is derived from an EMBL/GenBank/DDBJ whole genome shotgun (WGS) entry which is preliminary data.</text>
</comment>
<evidence type="ECO:0000313" key="2">
    <source>
        <dbReference type="EMBL" id="GMM43635.1"/>
    </source>
</evidence>
<dbReference type="Gene3D" id="1.10.418.10">
    <property type="entry name" value="Calponin-like domain"/>
    <property type="match status" value="1"/>
</dbReference>
<organism evidence="2 3">
    <name type="scientific">Pichia kluyveri</name>
    <name type="common">Yeast</name>
    <dbReference type="NCBI Taxonomy" id="36015"/>
    <lineage>
        <taxon>Eukaryota</taxon>
        <taxon>Fungi</taxon>
        <taxon>Dikarya</taxon>
        <taxon>Ascomycota</taxon>
        <taxon>Saccharomycotina</taxon>
        <taxon>Pichiomycetes</taxon>
        <taxon>Pichiales</taxon>
        <taxon>Pichiaceae</taxon>
        <taxon>Pichia</taxon>
    </lineage>
</organism>
<dbReference type="PROSITE" id="PS50021">
    <property type="entry name" value="CH"/>
    <property type="match status" value="1"/>
</dbReference>
<dbReference type="SMART" id="SM00033">
    <property type="entry name" value="CH"/>
    <property type="match status" value="1"/>
</dbReference>
<evidence type="ECO:0000259" key="1">
    <source>
        <dbReference type="PROSITE" id="PS50021"/>
    </source>
</evidence>
<gene>
    <name evidence="2" type="ORF">DAPK24_002100</name>
</gene>
<dbReference type="InterPro" id="IPR001715">
    <property type="entry name" value="CH_dom"/>
</dbReference>
<dbReference type="InterPro" id="IPR036872">
    <property type="entry name" value="CH_dom_sf"/>
</dbReference>
<proteinExistence type="predicted"/>
<dbReference type="GO" id="GO:0007015">
    <property type="term" value="P:actin filament organization"/>
    <property type="evidence" value="ECO:0007669"/>
    <property type="project" value="TreeGrafter"/>
</dbReference>
<name>A0AAV5QX84_PICKL</name>
<evidence type="ECO:0000313" key="3">
    <source>
        <dbReference type="Proteomes" id="UP001378960"/>
    </source>
</evidence>
<dbReference type="PANTHER" id="PTHR47385">
    <property type="entry name" value="CALPONIN"/>
    <property type="match status" value="1"/>
</dbReference>
<dbReference type="PRINTS" id="PR00888">
    <property type="entry name" value="SM22CALPONIN"/>
</dbReference>
<dbReference type="InterPro" id="IPR050606">
    <property type="entry name" value="Calponin-like"/>
</dbReference>
<dbReference type="GO" id="GO:0051015">
    <property type="term" value="F:actin filament binding"/>
    <property type="evidence" value="ECO:0007669"/>
    <property type="project" value="TreeGrafter"/>
</dbReference>
<dbReference type="EMBL" id="BTGB01000001">
    <property type="protein sequence ID" value="GMM43635.1"/>
    <property type="molecule type" value="Genomic_DNA"/>
</dbReference>